<name>A0ABT1E5M0_9FIRM</name>
<evidence type="ECO:0000256" key="7">
    <source>
        <dbReference type="SAM" id="MobiDB-lite"/>
    </source>
</evidence>
<comment type="subcellular location">
    <subcellularLocation>
        <location evidence="1">Cell membrane</location>
        <topology evidence="1">Multi-pass membrane protein</topology>
    </subcellularLocation>
</comment>
<dbReference type="RefSeq" id="WP_262064791.1">
    <property type="nucleotide sequence ID" value="NZ_JAMXOD010000001.1"/>
</dbReference>
<dbReference type="Pfam" id="PF02534">
    <property type="entry name" value="T4SS-DNA_transf"/>
    <property type="match status" value="1"/>
</dbReference>
<feature type="region of interest" description="Disordered" evidence="7">
    <location>
        <begin position="501"/>
        <end position="533"/>
    </location>
</feature>
<keyword evidence="4 8" id="KW-0812">Transmembrane</keyword>
<comment type="caution">
    <text evidence="9">The sequence shown here is derived from an EMBL/GenBank/DDBJ whole genome shotgun (WGS) entry which is preliminary data.</text>
</comment>
<evidence type="ECO:0000256" key="5">
    <source>
        <dbReference type="ARBA" id="ARBA00022989"/>
    </source>
</evidence>
<keyword evidence="6 8" id="KW-0472">Membrane</keyword>
<keyword evidence="5 8" id="KW-1133">Transmembrane helix</keyword>
<proteinExistence type="inferred from homology"/>
<evidence type="ECO:0000256" key="8">
    <source>
        <dbReference type="SAM" id="Phobius"/>
    </source>
</evidence>
<evidence type="ECO:0000256" key="3">
    <source>
        <dbReference type="ARBA" id="ARBA00022475"/>
    </source>
</evidence>
<dbReference type="EMBL" id="JAMZFW010000001">
    <property type="protein sequence ID" value="MCP1101006.1"/>
    <property type="molecule type" value="Genomic_DNA"/>
</dbReference>
<evidence type="ECO:0000313" key="10">
    <source>
        <dbReference type="Proteomes" id="UP001523566"/>
    </source>
</evidence>
<keyword evidence="3" id="KW-1003">Cell membrane</keyword>
<accession>A0ABT1E5M0</accession>
<feature type="compositionally biased region" description="Basic and acidic residues" evidence="7">
    <location>
        <begin position="502"/>
        <end position="526"/>
    </location>
</feature>
<dbReference type="PANTHER" id="PTHR37937:SF1">
    <property type="entry name" value="CONJUGATIVE TRANSFER: DNA TRANSPORT"/>
    <property type="match status" value="1"/>
</dbReference>
<dbReference type="SUPFAM" id="SSF52540">
    <property type="entry name" value="P-loop containing nucleoside triphosphate hydrolases"/>
    <property type="match status" value="1"/>
</dbReference>
<dbReference type="NCBIfam" id="NF045973">
    <property type="entry name" value="conju_CD1115"/>
    <property type="match status" value="1"/>
</dbReference>
<dbReference type="InterPro" id="IPR051539">
    <property type="entry name" value="T4SS-coupling_protein"/>
</dbReference>
<evidence type="ECO:0000256" key="6">
    <source>
        <dbReference type="ARBA" id="ARBA00023136"/>
    </source>
</evidence>
<evidence type="ECO:0000256" key="1">
    <source>
        <dbReference type="ARBA" id="ARBA00004651"/>
    </source>
</evidence>
<keyword evidence="10" id="KW-1185">Reference proteome</keyword>
<evidence type="ECO:0000313" key="9">
    <source>
        <dbReference type="EMBL" id="MCP1101006.1"/>
    </source>
</evidence>
<evidence type="ECO:0000256" key="2">
    <source>
        <dbReference type="ARBA" id="ARBA00008806"/>
    </source>
</evidence>
<protein>
    <submittedName>
        <fullName evidence="9">Type IV secretory system conjugative DNA transfer family protein</fullName>
    </submittedName>
</protein>
<organism evidence="9 10">
    <name type="scientific">Aequitasia blattaphilus</name>
    <dbReference type="NCBI Taxonomy" id="2949332"/>
    <lineage>
        <taxon>Bacteria</taxon>
        <taxon>Bacillati</taxon>
        <taxon>Bacillota</taxon>
        <taxon>Clostridia</taxon>
        <taxon>Lachnospirales</taxon>
        <taxon>Lachnospiraceae</taxon>
        <taxon>Aequitasia</taxon>
    </lineage>
</organism>
<comment type="similarity">
    <text evidence="2">Belongs to the VirD4/TraG family.</text>
</comment>
<dbReference type="InterPro" id="IPR003688">
    <property type="entry name" value="TraG/VirD4"/>
</dbReference>
<dbReference type="CDD" id="cd01127">
    <property type="entry name" value="TrwB_TraG_TraD_VirD4"/>
    <property type="match status" value="2"/>
</dbReference>
<sequence>MPPSKRQKVSWGISWIIILIFFLYVAYCLSGLFMVPGVNLETYDKIALQLLTHPLEKSCWNDKSMHCLGVALFVWFLAALWHYSTLHDLRIGEEHGTSKWGSIKKINRRLASLVTCHFLCFSYKRPGSENRVLSESLRVSYDTKHTKLNNNLLVIGGSGSGKTAYVVIPNLLANYGSNVYTDPKGTLAEECGNYLMSMGRRVLSLNLVDMNQSCRYNPFRYLRKASDVNKLVTNLMANTTQENANHSDPFWEKAEKMYLSSIFFYVWTECPRKEHRRLENGVIENVYLDRTFRSVLHLLNEAKVNHDPEVKSPLDVRMNKLAREKGENHPAVRSYRRCVRGAGDTVRSIIVSANARFDPFDNEELLRILDGDDIDLPSLAAGFHGNTDIKTSLFCCIPDDDDTYNFIPGLLYTQLFQELYRQARLNGGKCPIPVGLWLDEFANIKMPAAFEKILATCRSRDIYCAILLQSLAQLKVAYREDKWEGVYGNCDTVVFLGGNEPSSHKHMSEQAGEKTIEKRSQGESKGSHGSSNANYDVMGRRLILPEEVSMLKDECLVRIKGEYSVKDKKWDYYGKHKKIRSQIVAFGTFSQEIQIEREEDRLVTKELTEGFTPLGEKSRTYYERCQKSGESVELYEISRESFLTYDFSKSKSKTEAQMLLFLKGAYDEKYEKKEKWLAKEEPTKEQVIKTPEDLLDYVISGAFSKEQMEVLGRVSLKKIPFQKLKQIAKPELPAENMAFALNLLTEMEDTYDFN</sequence>
<reference evidence="9 10" key="1">
    <citation type="journal article" date="2022" name="Genome Biol. Evol.">
        <title>Host diet, physiology and behaviors set the stage for Lachnospiraceae cladogenesis.</title>
        <authorList>
            <person name="Vera-Ponce De Leon A."/>
            <person name="Schneider M."/>
            <person name="Jahnes B.C."/>
            <person name="Sadowski V."/>
            <person name="Camuy-Velez L.A."/>
            <person name="Duan J."/>
            <person name="Sabree Z.L."/>
        </authorList>
    </citation>
    <scope>NUCLEOTIDE SEQUENCE [LARGE SCALE GENOMIC DNA]</scope>
    <source>
        <strain evidence="9 10">PAL113</strain>
    </source>
</reference>
<dbReference type="Gene3D" id="3.40.50.300">
    <property type="entry name" value="P-loop containing nucleotide triphosphate hydrolases"/>
    <property type="match status" value="1"/>
</dbReference>
<dbReference type="InterPro" id="IPR027417">
    <property type="entry name" value="P-loop_NTPase"/>
</dbReference>
<feature type="transmembrane region" description="Helical" evidence="8">
    <location>
        <begin position="12"/>
        <end position="35"/>
    </location>
</feature>
<dbReference type="PANTHER" id="PTHR37937">
    <property type="entry name" value="CONJUGATIVE TRANSFER: DNA TRANSPORT"/>
    <property type="match status" value="1"/>
</dbReference>
<dbReference type="Proteomes" id="UP001523566">
    <property type="component" value="Unassembled WGS sequence"/>
</dbReference>
<evidence type="ECO:0000256" key="4">
    <source>
        <dbReference type="ARBA" id="ARBA00022692"/>
    </source>
</evidence>
<gene>
    <name evidence="9" type="ORF">NK125_01090</name>
</gene>